<dbReference type="InterPro" id="IPR003165">
    <property type="entry name" value="Piwi"/>
</dbReference>
<evidence type="ECO:0008006" key="7">
    <source>
        <dbReference type="Google" id="ProtNLM"/>
    </source>
</evidence>
<name>A0AAV5QZM2_PICKL</name>
<evidence type="ECO:0000256" key="2">
    <source>
        <dbReference type="SAM" id="MobiDB-lite"/>
    </source>
</evidence>
<dbReference type="AlphaFoldDB" id="A0AAV5QZM2"/>
<dbReference type="Pfam" id="PF08699">
    <property type="entry name" value="ArgoL1"/>
    <property type="match status" value="1"/>
</dbReference>
<dbReference type="InterPro" id="IPR036397">
    <property type="entry name" value="RNaseH_sf"/>
</dbReference>
<dbReference type="PROSITE" id="PS50822">
    <property type="entry name" value="PIWI"/>
    <property type="match status" value="1"/>
</dbReference>
<evidence type="ECO:0000313" key="5">
    <source>
        <dbReference type="EMBL" id="GMM43856.1"/>
    </source>
</evidence>
<gene>
    <name evidence="5" type="ORF">DAPK24_004310</name>
</gene>
<dbReference type="SMART" id="SM01163">
    <property type="entry name" value="DUF1785"/>
    <property type="match status" value="1"/>
</dbReference>
<keyword evidence="6" id="KW-1185">Reference proteome</keyword>
<dbReference type="GO" id="GO:0003723">
    <property type="term" value="F:RNA binding"/>
    <property type="evidence" value="ECO:0007669"/>
    <property type="project" value="InterPro"/>
</dbReference>
<dbReference type="Pfam" id="PF16486">
    <property type="entry name" value="ArgoN"/>
    <property type="match status" value="1"/>
</dbReference>
<comment type="similarity">
    <text evidence="1">Belongs to the argonaute family.</text>
</comment>
<protein>
    <recommendedName>
        <fullName evidence="7">Piwi domain-containing protein</fullName>
    </recommendedName>
</protein>
<organism evidence="5 6">
    <name type="scientific">Pichia kluyveri</name>
    <name type="common">Yeast</name>
    <dbReference type="NCBI Taxonomy" id="36015"/>
    <lineage>
        <taxon>Eukaryota</taxon>
        <taxon>Fungi</taxon>
        <taxon>Dikarya</taxon>
        <taxon>Ascomycota</taxon>
        <taxon>Saccharomycotina</taxon>
        <taxon>Pichiomycetes</taxon>
        <taxon>Pichiales</taxon>
        <taxon>Pichiaceae</taxon>
        <taxon>Pichia</taxon>
    </lineage>
</organism>
<proteinExistence type="inferred from homology"/>
<dbReference type="SUPFAM" id="SSF53098">
    <property type="entry name" value="Ribonuclease H-like"/>
    <property type="match status" value="1"/>
</dbReference>
<dbReference type="Pfam" id="PF02171">
    <property type="entry name" value="Piwi"/>
    <property type="match status" value="1"/>
</dbReference>
<dbReference type="Gene3D" id="2.170.260.10">
    <property type="entry name" value="paz domain"/>
    <property type="match status" value="1"/>
</dbReference>
<dbReference type="InterPro" id="IPR012337">
    <property type="entry name" value="RNaseH-like_sf"/>
</dbReference>
<feature type="domain" description="Piwi" evidence="4">
    <location>
        <begin position="637"/>
        <end position="957"/>
    </location>
</feature>
<dbReference type="Gene3D" id="3.30.420.10">
    <property type="entry name" value="Ribonuclease H-like superfamily/Ribonuclease H"/>
    <property type="match status" value="1"/>
</dbReference>
<dbReference type="Pfam" id="PF02170">
    <property type="entry name" value="PAZ"/>
    <property type="match status" value="1"/>
</dbReference>
<accession>A0AAV5QZM2</accession>
<dbReference type="InterPro" id="IPR036085">
    <property type="entry name" value="PAZ_dom_sf"/>
</dbReference>
<reference evidence="5 6" key="1">
    <citation type="journal article" date="2023" name="Elife">
        <title>Identification of key yeast species and microbe-microbe interactions impacting larval growth of Drosophila in the wild.</title>
        <authorList>
            <person name="Mure A."/>
            <person name="Sugiura Y."/>
            <person name="Maeda R."/>
            <person name="Honda K."/>
            <person name="Sakurai N."/>
            <person name="Takahashi Y."/>
            <person name="Watada M."/>
            <person name="Katoh T."/>
            <person name="Gotoh A."/>
            <person name="Gotoh Y."/>
            <person name="Taniguchi I."/>
            <person name="Nakamura K."/>
            <person name="Hayashi T."/>
            <person name="Katayama T."/>
            <person name="Uemura T."/>
            <person name="Hattori Y."/>
        </authorList>
    </citation>
    <scope>NUCLEOTIDE SEQUENCE [LARGE SCALE GENOMIC DNA]</scope>
    <source>
        <strain evidence="5 6">PK-24</strain>
    </source>
</reference>
<dbReference type="InterPro" id="IPR014811">
    <property type="entry name" value="ArgoL1"/>
</dbReference>
<feature type="domain" description="PAZ" evidence="3">
    <location>
        <begin position="349"/>
        <end position="457"/>
    </location>
</feature>
<dbReference type="SUPFAM" id="SSF101690">
    <property type="entry name" value="PAZ domain"/>
    <property type="match status" value="1"/>
</dbReference>
<evidence type="ECO:0000313" key="6">
    <source>
        <dbReference type="Proteomes" id="UP001378960"/>
    </source>
</evidence>
<dbReference type="PROSITE" id="PS50821">
    <property type="entry name" value="PAZ"/>
    <property type="match status" value="1"/>
</dbReference>
<evidence type="ECO:0000259" key="4">
    <source>
        <dbReference type="PROSITE" id="PS50822"/>
    </source>
</evidence>
<dbReference type="InterPro" id="IPR003100">
    <property type="entry name" value="PAZ_dom"/>
</dbReference>
<dbReference type="SMART" id="SM00949">
    <property type="entry name" value="PAZ"/>
    <property type="match status" value="1"/>
</dbReference>
<feature type="region of interest" description="Disordered" evidence="2">
    <location>
        <begin position="1"/>
        <end position="71"/>
    </location>
</feature>
<dbReference type="Gene3D" id="3.40.50.2300">
    <property type="match status" value="1"/>
</dbReference>
<comment type="caution">
    <text evidence="5">The sequence shown here is derived from an EMBL/GenBank/DDBJ whole genome shotgun (WGS) entry which is preliminary data.</text>
</comment>
<dbReference type="InterPro" id="IPR032474">
    <property type="entry name" value="Argonaute_N"/>
</dbReference>
<dbReference type="PANTHER" id="PTHR22891">
    <property type="entry name" value="EUKARYOTIC TRANSLATION INITIATION FACTOR 2C"/>
    <property type="match status" value="1"/>
</dbReference>
<dbReference type="Proteomes" id="UP001378960">
    <property type="component" value="Unassembled WGS sequence"/>
</dbReference>
<feature type="compositionally biased region" description="Gly residues" evidence="2">
    <location>
        <begin position="8"/>
        <end position="68"/>
    </location>
</feature>
<evidence type="ECO:0000259" key="3">
    <source>
        <dbReference type="PROSITE" id="PS50821"/>
    </source>
</evidence>
<dbReference type="EMBL" id="BTGB01000001">
    <property type="protein sequence ID" value="GMM43856.1"/>
    <property type="molecule type" value="Genomic_DNA"/>
</dbReference>
<dbReference type="SMART" id="SM00950">
    <property type="entry name" value="Piwi"/>
    <property type="match status" value="1"/>
</dbReference>
<dbReference type="CDD" id="cd02846">
    <property type="entry name" value="PAZ_argonaute_like"/>
    <property type="match status" value="1"/>
</dbReference>
<sequence>MSDNRGNSRGGRGGGRGGSRGGRGDSGGGRGGGRGGARGGRGDSGGRGGGRGGRGGSRGGRGGFGGGDAQVIKPEYNFKPEYESKITDLDPLPKIKALLAEEQKNRKDDDPYQIVRRPGYGTLGIKTKIGTNYLKFEVKGLSFWYYNVTFQDEINAKKKVKNDLLEILLTKAPFNGLKGKLSHNGSDAIYSTAPLPIKKEDEKVRFEFEPEDYQGVIPSSVMTVLKGKKTENPTIYCTVEFIHKLSMDDLNNWVKIQDKKNIEPNAYISALNVVLGYKISKCSNVFMAGKSKFFFIDRPEKCQSFQRGLFIANGYFASVLPTFDNVMINVRPVAGAFIKAHNKDGTPMSVADLIADYFDETDLKKVPNGEILGQKWFFKGIKIQRTYLGHKSKPKGIFDISRSETANNYKFDCDGKQTSVAQYFKDKYKLTLKYPDAPLIHLGGSNYVPMEACMVLPGQEFKGEISDVRGVLSFSTHRPHVIAGLVQQDGMKKLKQSIEKDSADRIGNKLVVVPSRVLPAPILEYKNTKITFVEKPADGKSEKAKGSWDLINKQFYDPVKGVKKLTVLVLENSRRPLRDNEKTDIEDACTEFVAEVGRHGVKFDKNFIIKPVSYDRVENLTRDIVSVMKPLQAKTDYVLTILNQKEKAIYASVKTALDRDLGILNQCTLQNKFAKKKFGKFDIQMYALMSMKTCIKLGGANHVLSKNDAGKLIVDGLPALLLGADVTHPTNNSNGTSIAAVVGSIDDKFNSFPGSISVQEQKRETITEMSKMCVERIMAYYKSVGKLPKCVLFYRDGVSLGQFDIILDEEVTAVKNSFATISNKLGVKFNPKLTFTTILKSHNTRFFPLEKNAKNAQGKEVAVQAQDNILPGSVVEKGVTSRSLYDFFLQSQQALQGTAIPGHYYVLYDENHWSPDDLQKVTYNLCNVFGRATKSVRVVPPAYYADLLCERATCFVHNAPVGRNQSPVDAAKKALGAGIHKNVTDRMIYI</sequence>
<evidence type="ECO:0000256" key="1">
    <source>
        <dbReference type="RuleBase" id="RU361178"/>
    </source>
</evidence>